<keyword evidence="2" id="KW-1185">Reference proteome</keyword>
<organism evidence="1 2">
    <name type="scientific">Cinchona calisaya</name>
    <dbReference type="NCBI Taxonomy" id="153742"/>
    <lineage>
        <taxon>Eukaryota</taxon>
        <taxon>Viridiplantae</taxon>
        <taxon>Streptophyta</taxon>
        <taxon>Embryophyta</taxon>
        <taxon>Tracheophyta</taxon>
        <taxon>Spermatophyta</taxon>
        <taxon>Magnoliopsida</taxon>
        <taxon>eudicotyledons</taxon>
        <taxon>Gunneridae</taxon>
        <taxon>Pentapetalae</taxon>
        <taxon>asterids</taxon>
        <taxon>lamiids</taxon>
        <taxon>Gentianales</taxon>
        <taxon>Rubiaceae</taxon>
        <taxon>Cinchonoideae</taxon>
        <taxon>Cinchoneae</taxon>
        <taxon>Cinchona</taxon>
    </lineage>
</organism>
<evidence type="ECO:0000313" key="2">
    <source>
        <dbReference type="Proteomes" id="UP001630127"/>
    </source>
</evidence>
<name>A0ABD2YVV3_9GENT</name>
<gene>
    <name evidence="1" type="ORF">ACH5RR_029755</name>
</gene>
<evidence type="ECO:0000313" key="1">
    <source>
        <dbReference type="EMBL" id="KAL3510354.1"/>
    </source>
</evidence>
<proteinExistence type="predicted"/>
<dbReference type="Proteomes" id="UP001630127">
    <property type="component" value="Unassembled WGS sequence"/>
</dbReference>
<reference evidence="1 2" key="1">
    <citation type="submission" date="2024-11" db="EMBL/GenBank/DDBJ databases">
        <title>A near-complete genome assembly of Cinchona calisaya.</title>
        <authorList>
            <person name="Lian D.C."/>
            <person name="Zhao X.W."/>
            <person name="Wei L."/>
        </authorList>
    </citation>
    <scope>NUCLEOTIDE SEQUENCE [LARGE SCALE GENOMIC DNA]</scope>
    <source>
        <tissue evidence="1">Nenye</tissue>
    </source>
</reference>
<protein>
    <submittedName>
        <fullName evidence="1">Uncharacterized protein</fullName>
    </submittedName>
</protein>
<dbReference type="EMBL" id="JBJUIK010000012">
    <property type="protein sequence ID" value="KAL3510354.1"/>
    <property type="molecule type" value="Genomic_DNA"/>
</dbReference>
<comment type="caution">
    <text evidence="1">The sequence shown here is derived from an EMBL/GenBank/DDBJ whole genome shotgun (WGS) entry which is preliminary data.</text>
</comment>
<accession>A0ABD2YVV3</accession>
<sequence length="118" mass="13492">MALVITQAFESVFQQNLAQLTQRAQPLPVHHEKDVEEYLVAMKKVGMPTSEEGVDQDKVDIWFGQIEKFVALLKLFEMACDVESNMRHRSSIGANNVRHVVPSIRLVMLLIRVFDAIR</sequence>
<dbReference type="AlphaFoldDB" id="A0ABD2YVV3"/>